<evidence type="ECO:0000313" key="2">
    <source>
        <dbReference type="Proteomes" id="UP000178450"/>
    </source>
</evidence>
<accession>A0A1F7K9N9</accession>
<comment type="caution">
    <text evidence="1">The sequence shown here is derived from an EMBL/GenBank/DDBJ whole genome shotgun (WGS) entry which is preliminary data.</text>
</comment>
<dbReference type="AlphaFoldDB" id="A0A1F7K9N9"/>
<protein>
    <submittedName>
        <fullName evidence="1">Uncharacterized protein</fullName>
    </submittedName>
</protein>
<name>A0A1F7K9N9_9BACT</name>
<gene>
    <name evidence="1" type="ORF">A2209_03385</name>
</gene>
<dbReference type="Proteomes" id="UP000178450">
    <property type="component" value="Unassembled WGS sequence"/>
</dbReference>
<organism evidence="1 2">
    <name type="scientific">Candidatus Roizmanbacteria bacterium RIFOXYA1_FULL_41_12</name>
    <dbReference type="NCBI Taxonomy" id="1802082"/>
    <lineage>
        <taxon>Bacteria</taxon>
        <taxon>Candidatus Roizmaniibacteriota</taxon>
    </lineage>
</organism>
<proteinExistence type="predicted"/>
<dbReference type="EMBL" id="MGBG01000019">
    <property type="protein sequence ID" value="OGK64592.1"/>
    <property type="molecule type" value="Genomic_DNA"/>
</dbReference>
<reference evidence="1 2" key="1">
    <citation type="journal article" date="2016" name="Nat. Commun.">
        <title>Thousands of microbial genomes shed light on interconnected biogeochemical processes in an aquifer system.</title>
        <authorList>
            <person name="Anantharaman K."/>
            <person name="Brown C.T."/>
            <person name="Hug L.A."/>
            <person name="Sharon I."/>
            <person name="Castelle C.J."/>
            <person name="Probst A.J."/>
            <person name="Thomas B.C."/>
            <person name="Singh A."/>
            <person name="Wilkins M.J."/>
            <person name="Karaoz U."/>
            <person name="Brodie E.L."/>
            <person name="Williams K.H."/>
            <person name="Hubbard S.S."/>
            <person name="Banfield J.F."/>
        </authorList>
    </citation>
    <scope>NUCLEOTIDE SEQUENCE [LARGE SCALE GENOMIC DNA]</scope>
</reference>
<sequence length="145" mass="15954">MNLNLFGKEVLHGTSALRMLSLFDDNQDLYGARFPEAPQLSATLTDDPKYAALCAFAAVNLAFGGTPIILHFKIPPRVLVEEGQVGNNPEVKGYSTIYTVKPSELPSDYLENLGISREQAIQDVASGKTVFYKVPHGYFLFLETV</sequence>
<evidence type="ECO:0000313" key="1">
    <source>
        <dbReference type="EMBL" id="OGK64592.1"/>
    </source>
</evidence>